<keyword evidence="2" id="KW-0472">Membrane</keyword>
<evidence type="ECO:0000313" key="3">
    <source>
        <dbReference type="EMBL" id="MFC4618396.1"/>
    </source>
</evidence>
<dbReference type="NCBIfam" id="TIGR02832">
    <property type="entry name" value="spo_yunB"/>
    <property type="match status" value="1"/>
</dbReference>
<organism evidence="3 4">
    <name type="scientific">Camelliibacillus cellulosilyticus</name>
    <dbReference type="NCBI Taxonomy" id="2174486"/>
    <lineage>
        <taxon>Bacteria</taxon>
        <taxon>Bacillati</taxon>
        <taxon>Bacillota</taxon>
        <taxon>Bacilli</taxon>
        <taxon>Bacillales</taxon>
        <taxon>Sporolactobacillaceae</taxon>
        <taxon>Camelliibacillus</taxon>
    </lineage>
</organism>
<dbReference type="InterPro" id="IPR014197">
    <property type="entry name" value="Sporulation_prot_YunB"/>
</dbReference>
<sequence length="255" mass="28389">MGIRRPRRRRTVPFRHVFVLSVIFFILTTVWGLWMINVGIKPVLMDIAETKARQIATTALNKGIPYKELDEAEKDQAHPLSEINYDNKQEINILTYNTAAVGKVFSKMTNDIQENLREVEQKGSITNIPLGQATNNIFLANLGPEIPVRLRSISNVHPDIKTKLTPLNINNVYIEIYAEVTVEVMVVIPFGTTPVKQPLHVPITSQLYTGNVPLYWGGDGSQKPTLLLPDNKKDAQGSGKAGSGQSTTKEKSSNQ</sequence>
<dbReference type="PIRSF" id="PIRSF021383">
    <property type="entry name" value="YunB"/>
    <property type="match status" value="1"/>
</dbReference>
<gene>
    <name evidence="3" type="primary">yunB</name>
    <name evidence="3" type="ORF">ACFO4N_06580</name>
</gene>
<keyword evidence="2" id="KW-1133">Transmembrane helix</keyword>
<comment type="caution">
    <text evidence="3">The sequence shown here is derived from an EMBL/GenBank/DDBJ whole genome shotgun (WGS) entry which is preliminary data.</text>
</comment>
<evidence type="ECO:0000256" key="1">
    <source>
        <dbReference type="SAM" id="MobiDB-lite"/>
    </source>
</evidence>
<accession>A0ABV9GM67</accession>
<evidence type="ECO:0000256" key="2">
    <source>
        <dbReference type="SAM" id="Phobius"/>
    </source>
</evidence>
<protein>
    <submittedName>
        <fullName evidence="3">Sporulation protein YunB</fullName>
    </submittedName>
</protein>
<keyword evidence="4" id="KW-1185">Reference proteome</keyword>
<dbReference type="Pfam" id="PF09560">
    <property type="entry name" value="Spore_YunB"/>
    <property type="match status" value="1"/>
</dbReference>
<dbReference type="RefSeq" id="WP_376845387.1">
    <property type="nucleotide sequence ID" value="NZ_JBHSFW010000001.1"/>
</dbReference>
<name>A0ABV9GM67_9BACL</name>
<evidence type="ECO:0000313" key="4">
    <source>
        <dbReference type="Proteomes" id="UP001596022"/>
    </source>
</evidence>
<feature type="transmembrane region" description="Helical" evidence="2">
    <location>
        <begin position="12"/>
        <end position="34"/>
    </location>
</feature>
<reference evidence="4" key="1">
    <citation type="journal article" date="2019" name="Int. J. Syst. Evol. Microbiol.">
        <title>The Global Catalogue of Microorganisms (GCM) 10K type strain sequencing project: providing services to taxonomists for standard genome sequencing and annotation.</title>
        <authorList>
            <consortium name="The Broad Institute Genomics Platform"/>
            <consortium name="The Broad Institute Genome Sequencing Center for Infectious Disease"/>
            <person name="Wu L."/>
            <person name="Ma J."/>
        </authorList>
    </citation>
    <scope>NUCLEOTIDE SEQUENCE [LARGE SCALE GENOMIC DNA]</scope>
    <source>
        <strain evidence="4">CGMCC 1.16306</strain>
    </source>
</reference>
<feature type="region of interest" description="Disordered" evidence="1">
    <location>
        <begin position="223"/>
        <end position="255"/>
    </location>
</feature>
<dbReference type="EMBL" id="JBHSFW010000001">
    <property type="protein sequence ID" value="MFC4618396.1"/>
    <property type="molecule type" value="Genomic_DNA"/>
</dbReference>
<proteinExistence type="predicted"/>
<keyword evidence="2" id="KW-0812">Transmembrane</keyword>
<dbReference type="Proteomes" id="UP001596022">
    <property type="component" value="Unassembled WGS sequence"/>
</dbReference>